<proteinExistence type="predicted"/>
<organism evidence="1">
    <name type="scientific">Arundo donax</name>
    <name type="common">Giant reed</name>
    <name type="synonym">Donax arundinaceus</name>
    <dbReference type="NCBI Taxonomy" id="35708"/>
    <lineage>
        <taxon>Eukaryota</taxon>
        <taxon>Viridiplantae</taxon>
        <taxon>Streptophyta</taxon>
        <taxon>Embryophyta</taxon>
        <taxon>Tracheophyta</taxon>
        <taxon>Spermatophyta</taxon>
        <taxon>Magnoliopsida</taxon>
        <taxon>Liliopsida</taxon>
        <taxon>Poales</taxon>
        <taxon>Poaceae</taxon>
        <taxon>PACMAD clade</taxon>
        <taxon>Arundinoideae</taxon>
        <taxon>Arundineae</taxon>
        <taxon>Arundo</taxon>
    </lineage>
</organism>
<protein>
    <submittedName>
        <fullName evidence="1">Uncharacterized protein</fullName>
    </submittedName>
</protein>
<reference evidence="1" key="1">
    <citation type="submission" date="2014-09" db="EMBL/GenBank/DDBJ databases">
        <authorList>
            <person name="Magalhaes I.L.F."/>
            <person name="Oliveira U."/>
            <person name="Santos F.R."/>
            <person name="Vidigal T.H.D.A."/>
            <person name="Brescovit A.D."/>
            <person name="Santos A.J."/>
        </authorList>
    </citation>
    <scope>NUCLEOTIDE SEQUENCE</scope>
    <source>
        <tissue evidence="1">Shoot tissue taken approximately 20 cm above the soil surface</tissue>
    </source>
</reference>
<evidence type="ECO:0000313" key="1">
    <source>
        <dbReference type="EMBL" id="JAD96739.1"/>
    </source>
</evidence>
<name>A0A0A9E7K0_ARUDO</name>
<accession>A0A0A9E7K0</accession>
<reference evidence="1" key="2">
    <citation type="journal article" date="2015" name="Data Brief">
        <title>Shoot transcriptome of the giant reed, Arundo donax.</title>
        <authorList>
            <person name="Barrero R.A."/>
            <person name="Guerrero F.D."/>
            <person name="Moolhuijzen P."/>
            <person name="Goolsby J.A."/>
            <person name="Tidwell J."/>
            <person name="Bellgard S.E."/>
            <person name="Bellgard M.I."/>
        </authorList>
    </citation>
    <scope>NUCLEOTIDE SEQUENCE</scope>
    <source>
        <tissue evidence="1">Shoot tissue taken approximately 20 cm above the soil surface</tissue>
    </source>
</reference>
<dbReference type="EMBL" id="GBRH01201156">
    <property type="protein sequence ID" value="JAD96739.1"/>
    <property type="molecule type" value="Transcribed_RNA"/>
</dbReference>
<dbReference type="AlphaFoldDB" id="A0A0A9E7K0"/>
<sequence length="54" mass="6434">MPKPSKQFNFRNRTLFMITASYHIIEFKDYHVSIAIAMRNKDANKICHAMQFID</sequence>